<feature type="transmembrane region" description="Helical" evidence="2">
    <location>
        <begin position="69"/>
        <end position="96"/>
    </location>
</feature>
<dbReference type="EMBL" id="CAEZSH010000031">
    <property type="protein sequence ID" value="CAB4535156.1"/>
    <property type="molecule type" value="Genomic_DNA"/>
</dbReference>
<protein>
    <submittedName>
        <fullName evidence="4">Unannotated protein</fullName>
    </submittedName>
</protein>
<keyword evidence="2" id="KW-0812">Transmembrane</keyword>
<feature type="compositionally biased region" description="Low complexity" evidence="1">
    <location>
        <begin position="27"/>
        <end position="36"/>
    </location>
</feature>
<keyword evidence="2" id="KW-1133">Transmembrane helix</keyword>
<keyword evidence="2" id="KW-0472">Membrane</keyword>
<name>A0A6J6B8K0_9ZZZZ</name>
<reference evidence="4" key="1">
    <citation type="submission" date="2020-05" db="EMBL/GenBank/DDBJ databases">
        <authorList>
            <person name="Chiriac C."/>
            <person name="Salcher M."/>
            <person name="Ghai R."/>
            <person name="Kavagutti S V."/>
        </authorList>
    </citation>
    <scope>NUCLEOTIDE SEQUENCE</scope>
</reference>
<sequence length="143" mass="14203">MFCSSCGAQTNGASFCPNCGSPTSAAGAQSSSSQVPPAQPSAPLGQPLGMPAQPMYSQPAAAGQQTNGLAIAALVTSLVCCGPIGLVLGLVSLNQINASQGRQGGKGMAIAGIAIGAVTTLVGVLLLMSPDFWYGFNQGYYGY</sequence>
<feature type="domain" description="DUF4190" evidence="3">
    <location>
        <begin position="69"/>
        <end position="126"/>
    </location>
</feature>
<accession>A0A6J6B8K0</accession>
<dbReference type="InterPro" id="IPR025241">
    <property type="entry name" value="DUF4190"/>
</dbReference>
<organism evidence="4">
    <name type="scientific">freshwater metagenome</name>
    <dbReference type="NCBI Taxonomy" id="449393"/>
    <lineage>
        <taxon>unclassified sequences</taxon>
        <taxon>metagenomes</taxon>
        <taxon>ecological metagenomes</taxon>
    </lineage>
</organism>
<dbReference type="Pfam" id="PF13828">
    <property type="entry name" value="DUF4190"/>
    <property type="match status" value="1"/>
</dbReference>
<evidence type="ECO:0000313" key="4">
    <source>
        <dbReference type="EMBL" id="CAB4535156.1"/>
    </source>
</evidence>
<gene>
    <name evidence="4" type="ORF">UFOPK1410_00403</name>
</gene>
<evidence type="ECO:0000256" key="1">
    <source>
        <dbReference type="SAM" id="MobiDB-lite"/>
    </source>
</evidence>
<evidence type="ECO:0000256" key="2">
    <source>
        <dbReference type="SAM" id="Phobius"/>
    </source>
</evidence>
<evidence type="ECO:0000259" key="3">
    <source>
        <dbReference type="Pfam" id="PF13828"/>
    </source>
</evidence>
<dbReference type="AlphaFoldDB" id="A0A6J6B8K0"/>
<proteinExistence type="predicted"/>
<feature type="region of interest" description="Disordered" evidence="1">
    <location>
        <begin position="27"/>
        <end position="59"/>
    </location>
</feature>
<feature type="transmembrane region" description="Helical" evidence="2">
    <location>
        <begin position="108"/>
        <end position="128"/>
    </location>
</feature>